<dbReference type="Gene3D" id="1.10.260.40">
    <property type="entry name" value="lambda repressor-like DNA-binding domains"/>
    <property type="match status" value="1"/>
</dbReference>
<dbReference type="AlphaFoldDB" id="A0A1M5J0Q7"/>
<evidence type="ECO:0000313" key="3">
    <source>
        <dbReference type="EMBL" id="SHG34164.1"/>
    </source>
</evidence>
<protein>
    <submittedName>
        <fullName evidence="3">Helix-turn-helix domain-containing protein</fullName>
    </submittedName>
</protein>
<dbReference type="InterPro" id="IPR001387">
    <property type="entry name" value="Cro/C1-type_HTH"/>
</dbReference>
<name>A0A1M5J0Q7_STRHI</name>
<gene>
    <name evidence="3" type="ORF">SAMN05444320_10886</name>
</gene>
<dbReference type="EMBL" id="FQVN01000008">
    <property type="protein sequence ID" value="SHG34164.1"/>
    <property type="molecule type" value="Genomic_DNA"/>
</dbReference>
<feature type="domain" description="HTH cro/C1-type" evidence="2">
    <location>
        <begin position="15"/>
        <end position="68"/>
    </location>
</feature>
<dbReference type="Pfam" id="PF13560">
    <property type="entry name" value="HTH_31"/>
    <property type="match status" value="1"/>
</dbReference>
<reference evidence="3 4" key="1">
    <citation type="submission" date="2016-11" db="EMBL/GenBank/DDBJ databases">
        <authorList>
            <person name="Jaros S."/>
            <person name="Januszkiewicz K."/>
            <person name="Wedrychowicz H."/>
        </authorList>
    </citation>
    <scope>NUCLEOTIDE SEQUENCE [LARGE SCALE GENOMIC DNA]</scope>
    <source>
        <strain evidence="3 4">DSM 44523</strain>
    </source>
</reference>
<keyword evidence="1" id="KW-0175">Coiled coil</keyword>
<dbReference type="SMART" id="SM00530">
    <property type="entry name" value="HTH_XRE"/>
    <property type="match status" value="1"/>
</dbReference>
<dbReference type="CDD" id="cd00093">
    <property type="entry name" value="HTH_XRE"/>
    <property type="match status" value="1"/>
</dbReference>
<evidence type="ECO:0000256" key="1">
    <source>
        <dbReference type="SAM" id="Coils"/>
    </source>
</evidence>
<proteinExistence type="predicted"/>
<accession>A0A1M5J0Q7</accession>
<evidence type="ECO:0000313" key="4">
    <source>
        <dbReference type="Proteomes" id="UP000184501"/>
    </source>
</evidence>
<dbReference type="STRING" id="2017.SAMN05444320_10886"/>
<evidence type="ECO:0000259" key="2">
    <source>
        <dbReference type="PROSITE" id="PS50943"/>
    </source>
</evidence>
<keyword evidence="4" id="KW-1185">Reference proteome</keyword>
<organism evidence="3 4">
    <name type="scientific">Streptoalloteichus hindustanus</name>
    <dbReference type="NCBI Taxonomy" id="2017"/>
    <lineage>
        <taxon>Bacteria</taxon>
        <taxon>Bacillati</taxon>
        <taxon>Actinomycetota</taxon>
        <taxon>Actinomycetes</taxon>
        <taxon>Pseudonocardiales</taxon>
        <taxon>Pseudonocardiaceae</taxon>
        <taxon>Streptoalloteichus</taxon>
    </lineage>
</organism>
<dbReference type="OrthoDB" id="4285266at2"/>
<dbReference type="InterPro" id="IPR043917">
    <property type="entry name" value="DUF5753"/>
</dbReference>
<dbReference type="GO" id="GO:0003677">
    <property type="term" value="F:DNA binding"/>
    <property type="evidence" value="ECO:0007669"/>
    <property type="project" value="InterPro"/>
</dbReference>
<dbReference type="Proteomes" id="UP000184501">
    <property type="component" value="Unassembled WGS sequence"/>
</dbReference>
<dbReference type="InterPro" id="IPR010982">
    <property type="entry name" value="Lambda_DNA-bd_dom_sf"/>
</dbReference>
<feature type="coiled-coil region" evidence="1">
    <location>
        <begin position="1"/>
        <end position="35"/>
    </location>
</feature>
<dbReference type="PROSITE" id="PS50943">
    <property type="entry name" value="HTH_CROC1"/>
    <property type="match status" value="1"/>
</dbReference>
<dbReference type="SUPFAM" id="SSF47413">
    <property type="entry name" value="lambda repressor-like DNA-binding domains"/>
    <property type="match status" value="1"/>
</dbReference>
<dbReference type="Pfam" id="PF19054">
    <property type="entry name" value="DUF5753"/>
    <property type="match status" value="1"/>
</dbReference>
<sequence>MAGSSAKLRRLGAELRRLREAAERTQSELAEVLGRSHVSIVNWEHGKTRIGKSDLHVLLKELGASDDVREELEKLRLAGRSKGWWSVYKLPDWLRPLVSFESDASQITAFEPILIPGLLQTEDYSRAIHLAGPYTTPREVLEKRLELRKGRQRRLVGEHPLELHVVIAESALRLEVGGPAIMADQLWHLVRLASAPNIRIQVLPYRVGAHPAVCGNFAVLHFSDPKLDPPLGYADDAVGGHVIDDPSEVEVLLNMFADVRALALTEPESVDFIATVMDEYRARKT</sequence>